<comment type="caution">
    <text evidence="1">The sequence shown here is derived from an EMBL/GenBank/DDBJ whole genome shotgun (WGS) entry which is preliminary data.</text>
</comment>
<dbReference type="Proteomes" id="UP000298058">
    <property type="component" value="Unassembled WGS sequence"/>
</dbReference>
<keyword evidence="2" id="KW-1185">Reference proteome</keyword>
<dbReference type="EMBL" id="RQHW01000079">
    <property type="protein sequence ID" value="TGN17206.1"/>
    <property type="molecule type" value="Genomic_DNA"/>
</dbReference>
<organism evidence="1 2">
    <name type="scientific">Leptospira idonii</name>
    <dbReference type="NCBI Taxonomy" id="1193500"/>
    <lineage>
        <taxon>Bacteria</taxon>
        <taxon>Pseudomonadati</taxon>
        <taxon>Spirochaetota</taxon>
        <taxon>Spirochaetia</taxon>
        <taxon>Leptospirales</taxon>
        <taxon>Leptospiraceae</taxon>
        <taxon>Leptospira</taxon>
    </lineage>
</organism>
<gene>
    <name evidence="1" type="ORF">EHS15_18130</name>
</gene>
<name>A0A4R9LU01_9LEPT</name>
<evidence type="ECO:0008006" key="3">
    <source>
        <dbReference type="Google" id="ProtNLM"/>
    </source>
</evidence>
<reference evidence="1" key="1">
    <citation type="journal article" date="2019" name="PLoS Negl. Trop. Dis.">
        <title>Revisiting the worldwide diversity of Leptospira species in the environment.</title>
        <authorList>
            <person name="Vincent A.T."/>
            <person name="Schiettekatte O."/>
            <person name="Bourhy P."/>
            <person name="Veyrier F.J."/>
            <person name="Picardeau M."/>
        </authorList>
    </citation>
    <scope>NUCLEOTIDE SEQUENCE [LARGE SCALE GENOMIC DNA]</scope>
    <source>
        <strain evidence="1">201300427</strain>
    </source>
</reference>
<evidence type="ECO:0000313" key="1">
    <source>
        <dbReference type="EMBL" id="TGN17206.1"/>
    </source>
</evidence>
<sequence length="203" mass="23037">MASAIVPLPSSPLESIEILKSEMDSPLWEKRILDLMKLAAKGEKNTWALVYQLVREADSGRLSWGFHKAILSGLVYLLSYVGDSKSYRILMNYVKSLDRAIPIGAMELISDMLPTFPELDTKELFEIANHSDELKSAFGVMALSKLTLEGRLTEDEKEKVRDFFGSYRNHKYYLVDTIEITLDYLDVKEDASADLLNQLDGMF</sequence>
<protein>
    <recommendedName>
        <fullName evidence="3">HEAT repeat domain-containing protein</fullName>
    </recommendedName>
</protein>
<accession>A0A4R9LU01</accession>
<dbReference type="AlphaFoldDB" id="A0A4R9LU01"/>
<proteinExistence type="predicted"/>
<evidence type="ECO:0000313" key="2">
    <source>
        <dbReference type="Proteomes" id="UP000298058"/>
    </source>
</evidence>
<dbReference type="OrthoDB" id="335697at2"/>